<dbReference type="CDD" id="cd00833">
    <property type="entry name" value="PKS"/>
    <property type="match status" value="1"/>
</dbReference>
<comment type="caution">
    <text evidence="12">The sequence shown here is derived from an EMBL/GenBank/DDBJ whole genome shotgun (WGS) entry which is preliminary data.</text>
</comment>
<dbReference type="Pfam" id="PF00550">
    <property type="entry name" value="PP-binding"/>
    <property type="match status" value="1"/>
</dbReference>
<dbReference type="Gene3D" id="3.40.366.10">
    <property type="entry name" value="Malonyl-Coenzyme A Acyl Carrier Protein, domain 2"/>
    <property type="match status" value="1"/>
</dbReference>
<evidence type="ECO:0000259" key="11">
    <source>
        <dbReference type="PROSITE" id="PS52019"/>
    </source>
</evidence>
<dbReference type="InterPro" id="IPR049551">
    <property type="entry name" value="PKS_DH_C"/>
</dbReference>
<feature type="compositionally biased region" description="Basic residues" evidence="8">
    <location>
        <begin position="1822"/>
        <end position="1834"/>
    </location>
</feature>
<dbReference type="CDD" id="cd08955">
    <property type="entry name" value="KR_2_FAS_SDR_x"/>
    <property type="match status" value="1"/>
</dbReference>
<name>A0A0T6LX60_WENVI</name>
<dbReference type="PROSITE" id="PS52019">
    <property type="entry name" value="PKS_MFAS_DH"/>
    <property type="match status" value="1"/>
</dbReference>
<dbReference type="Pfam" id="PF00698">
    <property type="entry name" value="Acyl_transf_1"/>
    <property type="match status" value="1"/>
</dbReference>
<evidence type="ECO:0000256" key="4">
    <source>
        <dbReference type="ARBA" id="ARBA00022679"/>
    </source>
</evidence>
<dbReference type="OrthoDB" id="9778690at2"/>
<dbReference type="InterPro" id="IPR016039">
    <property type="entry name" value="Thiolase-like"/>
</dbReference>
<dbReference type="InterPro" id="IPR050091">
    <property type="entry name" value="PKS_NRPS_Biosynth_Enz"/>
</dbReference>
<dbReference type="InterPro" id="IPR016036">
    <property type="entry name" value="Malonyl_transacylase_ACP-bd"/>
</dbReference>
<dbReference type="InterPro" id="IPR036291">
    <property type="entry name" value="NAD(P)-bd_dom_sf"/>
</dbReference>
<dbReference type="SUPFAM" id="SSF52151">
    <property type="entry name" value="FabD/lysophospholipase-like"/>
    <property type="match status" value="1"/>
</dbReference>
<dbReference type="SMART" id="SM00823">
    <property type="entry name" value="PKS_PP"/>
    <property type="match status" value="1"/>
</dbReference>
<dbReference type="Proteomes" id="UP000050867">
    <property type="component" value="Unassembled WGS sequence"/>
</dbReference>
<evidence type="ECO:0000256" key="6">
    <source>
        <dbReference type="ARBA" id="ARBA00023315"/>
    </source>
</evidence>
<dbReference type="GO" id="GO:0006633">
    <property type="term" value="P:fatty acid biosynthetic process"/>
    <property type="evidence" value="ECO:0007669"/>
    <property type="project" value="InterPro"/>
</dbReference>
<keyword evidence="6" id="KW-0012">Acyltransferase</keyword>
<dbReference type="Pfam" id="PF16197">
    <property type="entry name" value="KAsynt_C_assoc"/>
    <property type="match status" value="1"/>
</dbReference>
<dbReference type="Gene3D" id="1.10.1200.10">
    <property type="entry name" value="ACP-like"/>
    <property type="match status" value="1"/>
</dbReference>
<feature type="domain" description="Carrier" evidence="9">
    <location>
        <begin position="1719"/>
        <end position="1793"/>
    </location>
</feature>
<evidence type="ECO:0000259" key="10">
    <source>
        <dbReference type="PROSITE" id="PS52004"/>
    </source>
</evidence>
<dbReference type="InterPro" id="IPR014043">
    <property type="entry name" value="Acyl_transferase_dom"/>
</dbReference>
<feature type="domain" description="Ketosynthase family 3 (KS3)" evidence="10">
    <location>
        <begin position="36"/>
        <end position="461"/>
    </location>
</feature>
<dbReference type="GO" id="GO:0071770">
    <property type="term" value="P:DIM/DIP cell wall layer assembly"/>
    <property type="evidence" value="ECO:0007669"/>
    <property type="project" value="TreeGrafter"/>
</dbReference>
<dbReference type="InterPro" id="IPR013968">
    <property type="entry name" value="PKS_KR"/>
</dbReference>
<dbReference type="GO" id="GO:0004312">
    <property type="term" value="F:fatty acid synthase activity"/>
    <property type="evidence" value="ECO:0007669"/>
    <property type="project" value="TreeGrafter"/>
</dbReference>
<dbReference type="SMART" id="SM00825">
    <property type="entry name" value="PKS_KS"/>
    <property type="match status" value="1"/>
</dbReference>
<keyword evidence="13" id="KW-1185">Reference proteome</keyword>
<dbReference type="SMART" id="SM00822">
    <property type="entry name" value="PKS_KR"/>
    <property type="match status" value="1"/>
</dbReference>
<feature type="region of interest" description="N-terminal hotdog fold" evidence="7">
    <location>
        <begin position="924"/>
        <end position="1055"/>
    </location>
</feature>
<dbReference type="InterPro" id="IPR016035">
    <property type="entry name" value="Acyl_Trfase/lysoPLipase"/>
</dbReference>
<organism evidence="12 13">
    <name type="scientific">Wenjunlia vitaminophila</name>
    <name type="common">Streptomyces vitaminophilus</name>
    <dbReference type="NCBI Taxonomy" id="76728"/>
    <lineage>
        <taxon>Bacteria</taxon>
        <taxon>Bacillati</taxon>
        <taxon>Actinomycetota</taxon>
        <taxon>Actinomycetes</taxon>
        <taxon>Kitasatosporales</taxon>
        <taxon>Streptomycetaceae</taxon>
        <taxon>Wenjunlia</taxon>
    </lineage>
</organism>
<dbReference type="SUPFAM" id="SSF55048">
    <property type="entry name" value="Probable ACP-binding domain of malonyl-CoA ACP transacylase"/>
    <property type="match status" value="1"/>
</dbReference>
<dbReference type="Gene3D" id="3.40.47.10">
    <property type="match status" value="1"/>
</dbReference>
<dbReference type="Pfam" id="PF14765">
    <property type="entry name" value="PS-DH"/>
    <property type="match status" value="1"/>
</dbReference>
<dbReference type="InterPro" id="IPR018201">
    <property type="entry name" value="Ketoacyl_synth_AS"/>
</dbReference>
<dbReference type="EMBL" id="LLZU01000005">
    <property type="protein sequence ID" value="KRV50593.1"/>
    <property type="molecule type" value="Genomic_DNA"/>
</dbReference>
<dbReference type="Pfam" id="PF02801">
    <property type="entry name" value="Ketoacyl-synt_C"/>
    <property type="match status" value="1"/>
</dbReference>
<dbReference type="PANTHER" id="PTHR43775">
    <property type="entry name" value="FATTY ACID SYNTHASE"/>
    <property type="match status" value="1"/>
</dbReference>
<dbReference type="Pfam" id="PF08659">
    <property type="entry name" value="KR"/>
    <property type="match status" value="1"/>
</dbReference>
<evidence type="ECO:0000313" key="12">
    <source>
        <dbReference type="EMBL" id="KRV50593.1"/>
    </source>
</evidence>
<dbReference type="eggNOG" id="COG3321">
    <property type="taxonomic scope" value="Bacteria"/>
</dbReference>
<dbReference type="InterPro" id="IPR014031">
    <property type="entry name" value="Ketoacyl_synth_C"/>
</dbReference>
<evidence type="ECO:0000256" key="2">
    <source>
        <dbReference type="ARBA" id="ARBA00022450"/>
    </source>
</evidence>
<evidence type="ECO:0000313" key="13">
    <source>
        <dbReference type="Proteomes" id="UP000050867"/>
    </source>
</evidence>
<dbReference type="RefSeq" id="WP_018381506.1">
    <property type="nucleotide sequence ID" value="NZ_LLZU01000005.1"/>
</dbReference>
<dbReference type="Gene3D" id="3.40.50.720">
    <property type="entry name" value="NAD(P)-binding Rossmann-like Domain"/>
    <property type="match status" value="1"/>
</dbReference>
<dbReference type="GO" id="GO:0033068">
    <property type="term" value="P:macrolide biosynthetic process"/>
    <property type="evidence" value="ECO:0007669"/>
    <property type="project" value="UniProtKB-ARBA"/>
</dbReference>
<dbReference type="SMART" id="SM00826">
    <property type="entry name" value="PKS_DH"/>
    <property type="match status" value="1"/>
</dbReference>
<dbReference type="Pfam" id="PF21089">
    <property type="entry name" value="PKS_DH_N"/>
    <property type="match status" value="1"/>
</dbReference>
<proteinExistence type="predicted"/>
<evidence type="ECO:0000256" key="5">
    <source>
        <dbReference type="ARBA" id="ARBA00023194"/>
    </source>
</evidence>
<dbReference type="InterPro" id="IPR042104">
    <property type="entry name" value="PKS_dehydratase_sf"/>
</dbReference>
<comment type="pathway">
    <text evidence="1">Antibiotic biosynthesis.</text>
</comment>
<dbReference type="InterPro" id="IPR014030">
    <property type="entry name" value="Ketoacyl_synth_N"/>
</dbReference>
<dbReference type="InterPro" id="IPR001227">
    <property type="entry name" value="Ac_transferase_dom_sf"/>
</dbReference>
<evidence type="ECO:0000256" key="1">
    <source>
        <dbReference type="ARBA" id="ARBA00004792"/>
    </source>
</evidence>
<dbReference type="FunFam" id="3.40.47.10:FF:000019">
    <property type="entry name" value="Polyketide synthase type I"/>
    <property type="match status" value="1"/>
</dbReference>
<dbReference type="Pfam" id="PF00109">
    <property type="entry name" value="ketoacyl-synt"/>
    <property type="match status" value="1"/>
</dbReference>
<dbReference type="PROSITE" id="PS00606">
    <property type="entry name" value="KS3_1"/>
    <property type="match status" value="1"/>
</dbReference>
<keyword evidence="5" id="KW-0045">Antibiotic biosynthesis</keyword>
<feature type="region of interest" description="Disordered" evidence="8">
    <location>
        <begin position="1792"/>
        <end position="1834"/>
    </location>
</feature>
<dbReference type="SUPFAM" id="SSF51735">
    <property type="entry name" value="NAD(P)-binding Rossmann-fold domains"/>
    <property type="match status" value="2"/>
</dbReference>
<dbReference type="InterPro" id="IPR020841">
    <property type="entry name" value="PKS_Beta-ketoAc_synthase_dom"/>
</dbReference>
<dbReference type="InterPro" id="IPR049552">
    <property type="entry name" value="PKS_DH_N"/>
</dbReference>
<dbReference type="GO" id="GO:0031177">
    <property type="term" value="F:phosphopantetheine binding"/>
    <property type="evidence" value="ECO:0007669"/>
    <property type="project" value="InterPro"/>
</dbReference>
<reference evidence="12 13" key="1">
    <citation type="submission" date="2015-10" db="EMBL/GenBank/DDBJ databases">
        <title>Draft genome sequence of pyrrolomycin-producing Streptomyces vitaminophilus.</title>
        <authorList>
            <person name="Graham D.E."/>
            <person name="Mahan K.M."/>
            <person name="Klingeman D.M."/>
            <person name="Hettich R.L."/>
            <person name="Parry R.J."/>
        </authorList>
    </citation>
    <scope>NUCLEOTIDE SEQUENCE [LARGE SCALE GENOMIC DNA]</scope>
    <source>
        <strain evidence="12 13">ATCC 31673</strain>
    </source>
</reference>
<dbReference type="InterPro" id="IPR036736">
    <property type="entry name" value="ACP-like_sf"/>
</dbReference>
<dbReference type="GO" id="GO:0004315">
    <property type="term" value="F:3-oxoacyl-[acyl-carrier-protein] synthase activity"/>
    <property type="evidence" value="ECO:0007669"/>
    <property type="project" value="InterPro"/>
</dbReference>
<evidence type="ECO:0000256" key="3">
    <source>
        <dbReference type="ARBA" id="ARBA00022553"/>
    </source>
</evidence>
<feature type="active site" description="Proton donor; for dehydratase activity" evidence="7">
    <location>
        <position position="1142"/>
    </location>
</feature>
<dbReference type="STRING" id="76728.AQ490_16160"/>
<evidence type="ECO:0000256" key="8">
    <source>
        <dbReference type="SAM" id="MobiDB-lite"/>
    </source>
</evidence>
<dbReference type="GO" id="GO:0005886">
    <property type="term" value="C:plasma membrane"/>
    <property type="evidence" value="ECO:0007669"/>
    <property type="project" value="TreeGrafter"/>
</dbReference>
<accession>A0A0T6LX60</accession>
<dbReference type="PROSITE" id="PS52004">
    <property type="entry name" value="KS3_2"/>
    <property type="match status" value="1"/>
</dbReference>
<feature type="active site" description="Proton acceptor; for dehydratase activity" evidence="7">
    <location>
        <position position="957"/>
    </location>
</feature>
<feature type="domain" description="PKS/mFAS DH" evidence="11">
    <location>
        <begin position="924"/>
        <end position="1224"/>
    </location>
</feature>
<dbReference type="SUPFAM" id="SSF53901">
    <property type="entry name" value="Thiolase-like"/>
    <property type="match status" value="1"/>
</dbReference>
<dbReference type="InterPro" id="IPR009081">
    <property type="entry name" value="PP-bd_ACP"/>
</dbReference>
<dbReference type="PROSITE" id="PS50075">
    <property type="entry name" value="CARRIER"/>
    <property type="match status" value="1"/>
</dbReference>
<dbReference type="InterPro" id="IPR020806">
    <property type="entry name" value="PKS_PP-bd"/>
</dbReference>
<dbReference type="Gene3D" id="3.30.70.3290">
    <property type="match status" value="1"/>
</dbReference>
<keyword evidence="2" id="KW-0596">Phosphopantetheine</keyword>
<keyword evidence="4" id="KW-0808">Transferase</keyword>
<dbReference type="InterPro" id="IPR020807">
    <property type="entry name" value="PKS_DH"/>
</dbReference>
<protein>
    <submittedName>
        <fullName evidence="12">Polyketide synthase</fullName>
    </submittedName>
</protein>
<dbReference type="InterPro" id="IPR049900">
    <property type="entry name" value="PKS_mFAS_DH"/>
</dbReference>
<dbReference type="InterPro" id="IPR032821">
    <property type="entry name" value="PKS_assoc"/>
</dbReference>
<evidence type="ECO:0000256" key="7">
    <source>
        <dbReference type="PROSITE-ProRule" id="PRU01363"/>
    </source>
</evidence>
<dbReference type="PANTHER" id="PTHR43775:SF37">
    <property type="entry name" value="SI:DKEY-61P9.11"/>
    <property type="match status" value="1"/>
</dbReference>
<evidence type="ECO:0000259" key="9">
    <source>
        <dbReference type="PROSITE" id="PS50075"/>
    </source>
</evidence>
<dbReference type="InterPro" id="IPR057326">
    <property type="entry name" value="KR_dom"/>
</dbReference>
<sequence length="1834" mass="191887">MTDLSNLIGRLSPQARAALARELAADLPAADRPGTDEPIAVVGLGCRYPGGADTPDRLWELLAEGRDAVTQVPQGRWDIDAYYSPDPDMPGRMPHVWGGFLDDAAGFDAEFFGIAPREALAMDPQQRLLLEVAWEALEHSGTAPKGLGGSRTGVYVGIASPGYLIERLRDPEGVEDVHTVTGGAHSTAVGRLSYLLDLRGPSVAVDTACSSSLVAVHLACQGLRAGDSDLALAGGVHVISSPLTTIALYKAGITDPDGRCKTFDADAAGFVRAEGCGVVVLKRLSDALRDGDTVHAVIRGTAINQDGLSNGLTSPSAEAQRAVLAQAVARAGVRAGDIGLVETHGTGTPIGDPIEVRALSDVYGHGGQGRCALGAAKTNMGHCEEAAGVLGLLKAVLCLRHGQVPPNVHFRRLNPDLDLEGTRLFVPTALTPWPVTGSGPRLAAVSSFGMGGTNAHVVLEQGPPAAEPDREPVAGPVLVGLSGASPRGLRANAERLASWLGDHGHVPLRDVAHTLGRGRSHLATRAAIVADSAGELELGLKALLADESTGNLVTGTVLPGAAAGAVWVFSGHGSQWAGMGRELLEREPVFARVVDRLEPVVAAEAGISLRRTLVSGEYGDTVAAQIAIHALQVGLAEVWRAHGAEPAAVLGHSLGEAAAAVVSGALSPEDGARVVCQRSALLRRGLVGRGTMALVELPSDEVERWLDGHEGVGVAVSASPRSTVVSGPVDAVERLVTELTGRGLMARRIKGADGAGHSPQVDALLPELRRGLSGLTPTSPAVRFYSTAHPDPRTPPACDADYWAVNARNPVRFTQTVAAAASDGFRVFVEVSPHPVVSHSITETLEDLGIDDGAVVPTLRRDQPEVTTFLTHLGLLHCHGVAVDPALALPEGRLLDLPTTAWQHRRYWLREEGRGGPDTRADEHPLLGAHLRLPGTPAQHVWQSRIDLDRLPWLADHSSRDIVVMPGTGYCEMALSAGCVAFGATADAVELQDVDYQQLLVLNQPVEVTTWLTRQDDGSGLVEIATASASGERVVHATARVRHLGGGTAGAPGSAGPADREAGPALSDLMAAHPEFGDPSAVYARMRRFGQFHGPAFAGLTELRRSAGEGLRGLLASTLCRVTWPKAATRNPHFRVHPAFLDACLHAAVAGVPEVPGRNHLPAGIGSIRVHGDVAAVTYAHAEVGVAAEDTGYLARLRLLDARGELVAEARDVYFKEIDESALPISLHDKLYERSFEPAPLPGEEPPGRPRHWVVLWDGNGRDEPEAATAPLAAAGHTLAFADWRDPAAVSAALADHRPELPVTDVLFAADAPGVGSGDEVLAEGAARVLAAANAVTALAEYGARNLPSPRLWMVTKGGLHATAGEPGDLAQTALRGLARTLRFEHPELRPTLIDLDPGTGGLEDLAREAVSGAEDDEVAWRGGQRLVARLTPTTLPAAEPAVPVVREGGGYLVSGGLTGLGLFTAGWLAERGAGCLVLNARSAPSAEAEEAIARMQAAGARVTVVRGDVAEADTARRMVDAVRGAGAVLRGVVHSAAALDDGVVAGMDAERLERVWRPKAVGAWRLHEATAGADLDWWVGYSSIASLLGGGGQGNYAAASAWLDGLAHWRRARDLPALSVNWGGWSEVGAARDLKLAAFGMLRPQEGVEALKGLLAHGRVQAGVTRIHPRLLAESYPELTGSSFFAPLLAGGGAEERTAGDWSGPDALTGLDGQDLLDAVRGRLARVVAAALGFPSGELDTTRPLVRIGLDSLMAVRIKNAVRRDFGVDLPVASLLQGSSTDRLARDVVGRLSPGRPAADGGPATDPDGEDEVRQRALARAARRGRRQDRRRG</sequence>
<feature type="region of interest" description="C-terminal hotdog fold" evidence="7">
    <location>
        <begin position="1074"/>
        <end position="1224"/>
    </location>
</feature>
<gene>
    <name evidence="12" type="ORF">AQ490_16160</name>
</gene>
<dbReference type="Gene3D" id="3.10.129.110">
    <property type="entry name" value="Polyketide synthase dehydratase"/>
    <property type="match status" value="1"/>
</dbReference>
<keyword evidence="3" id="KW-0597">Phosphoprotein</keyword>
<dbReference type="SMART" id="SM00827">
    <property type="entry name" value="PKS_AT"/>
    <property type="match status" value="1"/>
</dbReference>
<dbReference type="SUPFAM" id="SSF47336">
    <property type="entry name" value="ACP-like"/>
    <property type="match status" value="1"/>
</dbReference>
<dbReference type="GO" id="GO:0005737">
    <property type="term" value="C:cytoplasm"/>
    <property type="evidence" value="ECO:0007669"/>
    <property type="project" value="TreeGrafter"/>
</dbReference>